<dbReference type="InterPro" id="IPR016137">
    <property type="entry name" value="RGS"/>
</dbReference>
<accession>A0A8D0GDR4</accession>
<name>A0A8D0GDR4_SPHPU</name>
<dbReference type="InterPro" id="IPR034949">
    <property type="entry name" value="RGS_RGS8"/>
</dbReference>
<dbReference type="Proteomes" id="UP000694392">
    <property type="component" value="Unplaced"/>
</dbReference>
<evidence type="ECO:0000256" key="8">
    <source>
        <dbReference type="ARBA" id="ARBA00023242"/>
    </source>
</evidence>
<dbReference type="PROSITE" id="PS50132">
    <property type="entry name" value="RGS"/>
    <property type="match status" value="1"/>
</dbReference>
<evidence type="ECO:0000256" key="4">
    <source>
        <dbReference type="ARBA" id="ARBA00004484"/>
    </source>
</evidence>
<dbReference type="Gene3D" id="1.10.196.10">
    <property type="match status" value="2"/>
</dbReference>
<evidence type="ECO:0000256" key="1">
    <source>
        <dbReference type="ARBA" id="ARBA00004123"/>
    </source>
</evidence>
<evidence type="ECO:0000256" key="9">
    <source>
        <dbReference type="ARBA" id="ARBA00023273"/>
    </source>
</evidence>
<dbReference type="CDD" id="cd08711">
    <property type="entry name" value="RGS_RGS8"/>
    <property type="match status" value="1"/>
</dbReference>
<keyword evidence="7" id="KW-0472">Membrane</keyword>
<dbReference type="SUPFAM" id="SSF48097">
    <property type="entry name" value="Regulator of G-protein signaling, RGS"/>
    <property type="match status" value="1"/>
</dbReference>
<dbReference type="PRINTS" id="PR01301">
    <property type="entry name" value="RGSPROTEIN"/>
</dbReference>
<dbReference type="FunFam" id="1.10.196.10:FF:000001">
    <property type="entry name" value="Regulator of G-protein signaling 8"/>
    <property type="match status" value="1"/>
</dbReference>
<keyword evidence="13" id="KW-1185">Reference proteome</keyword>
<keyword evidence="9" id="KW-0966">Cell projection</keyword>
<dbReference type="SMART" id="SM00315">
    <property type="entry name" value="RGS"/>
    <property type="match status" value="1"/>
</dbReference>
<keyword evidence="6" id="KW-0734">Signal transduction inhibitor</keyword>
<comment type="subcellular location">
    <subcellularLocation>
        <location evidence="3">Cell membrane</location>
        <topology evidence="3">Peripheral membrane protein</topology>
        <orientation evidence="3">Cytoplasmic side</orientation>
    </subcellularLocation>
    <subcellularLocation>
        <location evidence="2">Cell projection</location>
        <location evidence="2">Dendrite</location>
    </subcellularLocation>
    <subcellularLocation>
        <location evidence="1">Nucleus</location>
    </subcellularLocation>
    <subcellularLocation>
        <location evidence="4">Perikaryon</location>
    </subcellularLocation>
</comment>
<dbReference type="Ensembl" id="ENSSPUT00000005597.1">
    <property type="protein sequence ID" value="ENSSPUP00000005268.1"/>
    <property type="gene ID" value="ENSSPUG00000004007.1"/>
</dbReference>
<dbReference type="GO" id="GO:0009968">
    <property type="term" value="P:negative regulation of signal transduction"/>
    <property type="evidence" value="ECO:0007669"/>
    <property type="project" value="UniProtKB-KW"/>
</dbReference>
<proteinExistence type="predicted"/>
<evidence type="ECO:0000313" key="12">
    <source>
        <dbReference type="Ensembl" id="ENSSPUP00000005268.1"/>
    </source>
</evidence>
<gene>
    <name evidence="12" type="primary">RGS8</name>
</gene>
<dbReference type="InterPro" id="IPR036305">
    <property type="entry name" value="RGS_sf"/>
</dbReference>
<dbReference type="GO" id="GO:0005096">
    <property type="term" value="F:GTPase activator activity"/>
    <property type="evidence" value="ECO:0007669"/>
    <property type="project" value="Ensembl"/>
</dbReference>
<keyword evidence="8" id="KW-0539">Nucleus</keyword>
<dbReference type="Gene3D" id="1.10.167.10">
    <property type="entry name" value="Regulator of G-protein Signalling 4, domain 2"/>
    <property type="match status" value="1"/>
</dbReference>
<organism evidence="12 13">
    <name type="scientific">Sphenodon punctatus</name>
    <name type="common">Tuatara</name>
    <name type="synonym">Hatteria punctata</name>
    <dbReference type="NCBI Taxonomy" id="8508"/>
    <lineage>
        <taxon>Eukaryota</taxon>
        <taxon>Metazoa</taxon>
        <taxon>Chordata</taxon>
        <taxon>Craniata</taxon>
        <taxon>Vertebrata</taxon>
        <taxon>Euteleostomi</taxon>
        <taxon>Lepidosauria</taxon>
        <taxon>Sphenodontia</taxon>
        <taxon>Sphenodontidae</taxon>
        <taxon>Sphenodon</taxon>
    </lineage>
</organism>
<dbReference type="InterPro" id="IPR024066">
    <property type="entry name" value="RGS_subdom1/3"/>
</dbReference>
<dbReference type="GO" id="GO:0043204">
    <property type="term" value="C:perikaryon"/>
    <property type="evidence" value="ECO:0007669"/>
    <property type="project" value="UniProtKB-SubCell"/>
</dbReference>
<dbReference type="GO" id="GO:0005886">
    <property type="term" value="C:plasma membrane"/>
    <property type="evidence" value="ECO:0007669"/>
    <property type="project" value="UniProtKB-SubCell"/>
</dbReference>
<dbReference type="FunFam" id="1.10.167.10:FF:000001">
    <property type="entry name" value="Putative regulator of g-protein signaling 12"/>
    <property type="match status" value="1"/>
</dbReference>
<reference evidence="12" key="2">
    <citation type="submission" date="2025-09" db="UniProtKB">
        <authorList>
            <consortium name="Ensembl"/>
        </authorList>
    </citation>
    <scope>IDENTIFICATION</scope>
</reference>
<evidence type="ECO:0000259" key="11">
    <source>
        <dbReference type="PROSITE" id="PS50132"/>
    </source>
</evidence>
<dbReference type="GeneTree" id="ENSGT00940000154304"/>
<protein>
    <recommendedName>
        <fullName evidence="10">Regulator of G-protein signaling 8</fullName>
    </recommendedName>
</protein>
<evidence type="ECO:0000256" key="10">
    <source>
        <dbReference type="ARBA" id="ARBA00023880"/>
    </source>
</evidence>
<dbReference type="AlphaFoldDB" id="A0A8D0GDR4"/>
<dbReference type="GO" id="GO:0005634">
    <property type="term" value="C:nucleus"/>
    <property type="evidence" value="ECO:0007669"/>
    <property type="project" value="UniProtKB-SubCell"/>
</dbReference>
<dbReference type="InterPro" id="IPR044926">
    <property type="entry name" value="RGS_subdomain_2"/>
</dbReference>
<dbReference type="Pfam" id="PF00615">
    <property type="entry name" value="RGS"/>
    <property type="match status" value="1"/>
</dbReference>
<dbReference type="PANTHER" id="PTHR10845:SF147">
    <property type="entry name" value="REGULATOR OF G-PROTEIN SIGNALING 8"/>
    <property type="match status" value="1"/>
</dbReference>
<reference evidence="12" key="1">
    <citation type="submission" date="2025-08" db="UniProtKB">
        <authorList>
            <consortium name="Ensembl"/>
        </authorList>
    </citation>
    <scope>IDENTIFICATION</scope>
</reference>
<evidence type="ECO:0000313" key="13">
    <source>
        <dbReference type="Proteomes" id="UP000694392"/>
    </source>
</evidence>
<evidence type="ECO:0000256" key="2">
    <source>
        <dbReference type="ARBA" id="ARBA00004279"/>
    </source>
</evidence>
<dbReference type="GO" id="GO:0030425">
    <property type="term" value="C:dendrite"/>
    <property type="evidence" value="ECO:0007669"/>
    <property type="project" value="UniProtKB-SubCell"/>
</dbReference>
<sequence>MAALLMPRRNRGMRTRLGCLSHKSDSCSDFTAILPDKPNRALNFQAQFLNQERLSTEEATRWADSFDVLLSHKYGVAAFRAFLKTEFSEENLEFWLACEEFKKTRSTAKLASKAHRIFEEFIDVQAPREVNIDFQTREVTRKNVQEASLSCFDEAQGKVHSLMEKDSYPRFLRSKIYTDLLTQTQRRLS</sequence>
<evidence type="ECO:0000256" key="5">
    <source>
        <dbReference type="ARBA" id="ARBA00022475"/>
    </source>
</evidence>
<feature type="domain" description="RGS" evidence="11">
    <location>
        <begin position="65"/>
        <end position="181"/>
    </location>
</feature>
<dbReference type="PANTHER" id="PTHR10845">
    <property type="entry name" value="REGULATOR OF G PROTEIN SIGNALING"/>
    <property type="match status" value="1"/>
</dbReference>
<evidence type="ECO:0000256" key="6">
    <source>
        <dbReference type="ARBA" id="ARBA00022700"/>
    </source>
</evidence>
<keyword evidence="5" id="KW-1003">Cell membrane</keyword>
<evidence type="ECO:0000256" key="3">
    <source>
        <dbReference type="ARBA" id="ARBA00004413"/>
    </source>
</evidence>
<evidence type="ECO:0000256" key="7">
    <source>
        <dbReference type="ARBA" id="ARBA00023136"/>
    </source>
</evidence>